<accession>A0A024VCG7</accession>
<organism evidence="1 2">
    <name type="scientific">Plasmodium falciparum Vietnam Oak-Knoll</name>
    <name type="common">FVO</name>
    <dbReference type="NCBI Taxonomy" id="1036723"/>
    <lineage>
        <taxon>Eukaryota</taxon>
        <taxon>Sar</taxon>
        <taxon>Alveolata</taxon>
        <taxon>Apicomplexa</taxon>
        <taxon>Aconoidasida</taxon>
        <taxon>Haemosporida</taxon>
        <taxon>Plasmodiidae</taxon>
        <taxon>Plasmodium</taxon>
        <taxon>Plasmodium (Laverania)</taxon>
    </lineage>
</organism>
<reference evidence="1 2" key="1">
    <citation type="submission" date="2013-02" db="EMBL/GenBank/DDBJ databases">
        <title>The Genome Annotation of Plasmodium falciparum Vietnam Oak-Knoll (FVO).</title>
        <authorList>
            <consortium name="The Broad Institute Genome Sequencing Platform"/>
            <consortium name="The Broad Institute Genome Sequencing Center for Infectious Disease"/>
            <person name="Neafsey D."/>
            <person name="Hoffman S."/>
            <person name="Volkman S."/>
            <person name="Rosenthal P."/>
            <person name="Walker B."/>
            <person name="Young S.K."/>
            <person name="Zeng Q."/>
            <person name="Gargeya S."/>
            <person name="Fitzgerald M."/>
            <person name="Haas B."/>
            <person name="Abouelleil A."/>
            <person name="Allen A.W."/>
            <person name="Alvarado L."/>
            <person name="Arachchi H.M."/>
            <person name="Berlin A.M."/>
            <person name="Chapman S.B."/>
            <person name="Gainer-Dewar J."/>
            <person name="Goldberg J."/>
            <person name="Griggs A."/>
            <person name="Gujja S."/>
            <person name="Hansen M."/>
            <person name="Howarth C."/>
            <person name="Imamovic A."/>
            <person name="Ireland A."/>
            <person name="Larimer J."/>
            <person name="McCowan C."/>
            <person name="Murphy C."/>
            <person name="Pearson M."/>
            <person name="Poon T.W."/>
            <person name="Priest M."/>
            <person name="Roberts A."/>
            <person name="Saif S."/>
            <person name="Shea T."/>
            <person name="Sisk P."/>
            <person name="Sykes S."/>
            <person name="Wortman J."/>
            <person name="Nusbaum C."/>
            <person name="Birren B."/>
        </authorList>
    </citation>
    <scope>NUCLEOTIDE SEQUENCE [LARGE SCALE GENOMIC DNA]</scope>
    <source>
        <strain evidence="2">Vietnam Oak-Knoll (FVO)</strain>
    </source>
</reference>
<evidence type="ECO:0000313" key="1">
    <source>
        <dbReference type="EMBL" id="ETW20521.1"/>
    </source>
</evidence>
<dbReference type="OrthoDB" id="380041at2759"/>
<protein>
    <submittedName>
        <fullName evidence="1">Uncharacterized protein</fullName>
    </submittedName>
</protein>
<name>A0A024VCG7_PLAFA</name>
<evidence type="ECO:0000313" key="2">
    <source>
        <dbReference type="Proteomes" id="UP000030690"/>
    </source>
</evidence>
<dbReference type="EMBL" id="KI925018">
    <property type="protein sequence ID" value="ETW20521.1"/>
    <property type="molecule type" value="Genomic_DNA"/>
</dbReference>
<reference evidence="1 2" key="2">
    <citation type="submission" date="2013-02" db="EMBL/GenBank/DDBJ databases">
        <title>The Genome Sequence of Plasmodium falciparum Vietnam Oak-Knoll (FVO).</title>
        <authorList>
            <consortium name="The Broad Institute Genome Sequencing Platform"/>
            <consortium name="The Broad Institute Genome Sequencing Center for Infectious Disease"/>
            <person name="Neafsey D."/>
            <person name="Cheeseman I."/>
            <person name="Volkman S."/>
            <person name="Adams J."/>
            <person name="Walker B."/>
            <person name="Young S.K."/>
            <person name="Zeng Q."/>
            <person name="Gargeya S."/>
            <person name="Fitzgerald M."/>
            <person name="Haas B."/>
            <person name="Abouelleil A."/>
            <person name="Alvarado L."/>
            <person name="Arachchi H.M."/>
            <person name="Berlin A.M."/>
            <person name="Chapman S.B."/>
            <person name="Dewar J."/>
            <person name="Goldberg J."/>
            <person name="Griggs A."/>
            <person name="Gujja S."/>
            <person name="Hansen M."/>
            <person name="Howarth C."/>
            <person name="Imamovic A."/>
            <person name="Larimer J."/>
            <person name="McCowan C."/>
            <person name="Murphy C."/>
            <person name="Neiman D."/>
            <person name="Pearson M."/>
            <person name="Priest M."/>
            <person name="Roberts A."/>
            <person name="Saif S."/>
            <person name="Shea T."/>
            <person name="Sisk P."/>
            <person name="Sykes S."/>
            <person name="Wortman J."/>
            <person name="Nusbaum C."/>
            <person name="Birren B."/>
        </authorList>
    </citation>
    <scope>NUCLEOTIDE SEQUENCE [LARGE SCALE GENOMIC DNA]</scope>
    <source>
        <strain evidence="2">Vietnam Oak-Knoll (FVO)</strain>
    </source>
</reference>
<gene>
    <name evidence="1" type="ORF">PFFVO_00573</name>
</gene>
<dbReference type="AlphaFoldDB" id="A0A024VCG7"/>
<sequence length="477" mass="58176">MNIEERKKDIQTGIYEQEIFEELGQVLKEKFFKYINEANYEYYIYEEKEDKNLINYNKYDKEFVCKDRKKNNTFITYDHIYSFMSFKKFSGKNISIDYNGSYKYHNFDINEVDNDIEEKIIKNTYRKKNLFNEHNYNKNIFYDNTKGQIILRIQNIKRIISIIKNYTYCIHKLENKQKIKDSTILTKYPIDFFNKLLLKLYNIENNIYEIIKHEQLYDPYWNNNQKYYKYVNNFIYISPQKKRIMKNNKNLNNYNTIYDILLKYNMHSFTQDDTLCSSLQINKLTNIHFLNLLYFKYQNINTKYLFIHNKLYKYQDLLKSPLCFNDKENISSIFLSFFLFLNICLNENTYKRILNYIYLIKLKLKKKIQYIKHKTNKKLLNMLSNIKDLIINITINNKSHNKVSLYLSSLFNILTLQINENHKQTLQLYKKLLDCEININILSREVQNINQITEMLNKKLDANIQKWKNIKNETTPP</sequence>
<dbReference type="Proteomes" id="UP000030690">
    <property type="component" value="Unassembled WGS sequence"/>
</dbReference>
<proteinExistence type="predicted"/>